<dbReference type="PANTHER" id="PTHR43649">
    <property type="entry name" value="ARABINOSE-BINDING PROTEIN-RELATED"/>
    <property type="match status" value="1"/>
</dbReference>
<dbReference type="Pfam" id="PF01547">
    <property type="entry name" value="SBP_bac_1"/>
    <property type="match status" value="1"/>
</dbReference>
<keyword evidence="1" id="KW-0732">Signal</keyword>
<feature type="chain" id="PRO_5021974394" evidence="1">
    <location>
        <begin position="28"/>
        <end position="438"/>
    </location>
</feature>
<sequence length="438" mass="48777">MVRRVVAVAAMLVVAAAVIPMQPMARAGAVPTQLTFTVWTFAIDTIQDNINRFQSRVPNVAVKLADYNWGQYNDTIVANFVGGSSVPDVLYSSDHWLQQWAAAGWIAPLDDYFPQAKELAKSFAPYAVEGMTYKGKLYGVPYYADPMAFMYNAAILRQAGFGAPPQTWAEVLEQAKAIKAKGLVQYPIGFGFSLEEPFSIETFISMVYSQGGNLFDKDLNPVFDRTGSTAVQVIDWVREALRAGVMNPESLQWDGVQAGNAMKGGSQVFFITRASGLWELNNPQFSKQAGNFQLAIMPGSTHETVGFVRFYAMSSGVPRRGKEALDAAWQFLNYFGGPGPDNSYPVVRRWALDFGLGFAQLPLFRDKDIRAAFGRWVNVERLETIGQKHAKVKQGLTPWFAQWDVFARAELQKAYLGQQSAEQTVKNLAAKWNELRRR</sequence>
<dbReference type="EMBL" id="VBAL01000006">
    <property type="protein sequence ID" value="TMJ06840.1"/>
    <property type="molecule type" value="Genomic_DNA"/>
</dbReference>
<dbReference type="CDD" id="cd13585">
    <property type="entry name" value="PBP2_TMBP_like"/>
    <property type="match status" value="1"/>
</dbReference>
<dbReference type="SUPFAM" id="SSF53850">
    <property type="entry name" value="Periplasmic binding protein-like II"/>
    <property type="match status" value="1"/>
</dbReference>
<evidence type="ECO:0000313" key="2">
    <source>
        <dbReference type="EMBL" id="TMJ06840.1"/>
    </source>
</evidence>
<gene>
    <name evidence="2" type="ORF">E6H01_00260</name>
</gene>
<dbReference type="AlphaFoldDB" id="A0A537LFR8"/>
<dbReference type="InterPro" id="IPR050490">
    <property type="entry name" value="Bact_solute-bd_prot1"/>
</dbReference>
<dbReference type="Gene3D" id="3.40.190.10">
    <property type="entry name" value="Periplasmic binding protein-like II"/>
    <property type="match status" value="1"/>
</dbReference>
<name>A0A537LFR8_9BACT</name>
<organism evidence="2 3">
    <name type="scientific">Candidatus Segetimicrobium genomatis</name>
    <dbReference type="NCBI Taxonomy" id="2569760"/>
    <lineage>
        <taxon>Bacteria</taxon>
        <taxon>Bacillati</taxon>
        <taxon>Candidatus Sysuimicrobiota</taxon>
        <taxon>Candidatus Sysuimicrobiia</taxon>
        <taxon>Candidatus Sysuimicrobiales</taxon>
        <taxon>Candidatus Segetimicrobiaceae</taxon>
        <taxon>Candidatus Segetimicrobium</taxon>
    </lineage>
</organism>
<feature type="signal peptide" evidence="1">
    <location>
        <begin position="1"/>
        <end position="27"/>
    </location>
</feature>
<reference evidence="2 3" key="1">
    <citation type="journal article" date="2019" name="Nat. Microbiol.">
        <title>Mediterranean grassland soil C-N compound turnover is dependent on rainfall and depth, and is mediated by genomically divergent microorganisms.</title>
        <authorList>
            <person name="Diamond S."/>
            <person name="Andeer P.F."/>
            <person name="Li Z."/>
            <person name="Crits-Christoph A."/>
            <person name="Burstein D."/>
            <person name="Anantharaman K."/>
            <person name="Lane K.R."/>
            <person name="Thomas B.C."/>
            <person name="Pan C."/>
            <person name="Northen T.R."/>
            <person name="Banfield J.F."/>
        </authorList>
    </citation>
    <scope>NUCLEOTIDE SEQUENCE [LARGE SCALE GENOMIC DNA]</scope>
    <source>
        <strain evidence="2">NP_4</strain>
    </source>
</reference>
<evidence type="ECO:0000256" key="1">
    <source>
        <dbReference type="SAM" id="SignalP"/>
    </source>
</evidence>
<dbReference type="Proteomes" id="UP000319353">
    <property type="component" value="Unassembled WGS sequence"/>
</dbReference>
<dbReference type="InterPro" id="IPR006059">
    <property type="entry name" value="SBP"/>
</dbReference>
<protein>
    <submittedName>
        <fullName evidence="2">Sugar ABC transporter substrate-binding protein</fullName>
    </submittedName>
</protein>
<evidence type="ECO:0000313" key="3">
    <source>
        <dbReference type="Proteomes" id="UP000319353"/>
    </source>
</evidence>
<proteinExistence type="predicted"/>
<comment type="caution">
    <text evidence="2">The sequence shown here is derived from an EMBL/GenBank/DDBJ whole genome shotgun (WGS) entry which is preliminary data.</text>
</comment>
<dbReference type="PANTHER" id="PTHR43649:SF12">
    <property type="entry name" value="DIACETYLCHITOBIOSE BINDING PROTEIN DASA"/>
    <property type="match status" value="1"/>
</dbReference>
<accession>A0A537LFR8</accession>